<accession>A0ABV7Y9E6</accession>
<evidence type="ECO:0000256" key="3">
    <source>
        <dbReference type="ARBA" id="ARBA00022840"/>
    </source>
</evidence>
<organism evidence="6 7">
    <name type="scientific">Tenggerimyces flavus</name>
    <dbReference type="NCBI Taxonomy" id="1708749"/>
    <lineage>
        <taxon>Bacteria</taxon>
        <taxon>Bacillati</taxon>
        <taxon>Actinomycetota</taxon>
        <taxon>Actinomycetes</taxon>
        <taxon>Propionibacteriales</taxon>
        <taxon>Nocardioidaceae</taxon>
        <taxon>Tenggerimyces</taxon>
    </lineage>
</organism>
<dbReference type="InterPro" id="IPR003593">
    <property type="entry name" value="AAA+_ATPase"/>
</dbReference>
<dbReference type="RefSeq" id="WP_205117221.1">
    <property type="nucleotide sequence ID" value="NZ_JAFBCM010000001.1"/>
</dbReference>
<dbReference type="GO" id="GO:0005524">
    <property type="term" value="F:ATP binding"/>
    <property type="evidence" value="ECO:0007669"/>
    <property type="project" value="UniProtKB-KW"/>
</dbReference>
<protein>
    <submittedName>
        <fullName evidence="6">ABC transporter ATP-binding protein</fullName>
    </submittedName>
</protein>
<dbReference type="Gene3D" id="3.40.50.300">
    <property type="entry name" value="P-loop containing nucleotide triphosphate hydrolases"/>
    <property type="match status" value="1"/>
</dbReference>
<dbReference type="SMART" id="SM00382">
    <property type="entry name" value="AAA"/>
    <property type="match status" value="1"/>
</dbReference>
<keyword evidence="2" id="KW-0547">Nucleotide-binding</keyword>
<dbReference type="Pfam" id="PF00005">
    <property type="entry name" value="ABC_tran"/>
    <property type="match status" value="1"/>
</dbReference>
<gene>
    <name evidence="6" type="ORF">ACFOUW_09090</name>
</gene>
<dbReference type="PROSITE" id="PS00211">
    <property type="entry name" value="ABC_TRANSPORTER_1"/>
    <property type="match status" value="1"/>
</dbReference>
<evidence type="ECO:0000313" key="7">
    <source>
        <dbReference type="Proteomes" id="UP001595699"/>
    </source>
</evidence>
<dbReference type="NCBIfam" id="TIGR01727">
    <property type="entry name" value="oligo_HPY"/>
    <property type="match status" value="1"/>
</dbReference>
<keyword evidence="7" id="KW-1185">Reference proteome</keyword>
<keyword evidence="1" id="KW-0813">Transport</keyword>
<feature type="domain" description="ABC transporter" evidence="5">
    <location>
        <begin position="22"/>
        <end position="271"/>
    </location>
</feature>
<dbReference type="PROSITE" id="PS50893">
    <property type="entry name" value="ABC_TRANSPORTER_2"/>
    <property type="match status" value="1"/>
</dbReference>
<dbReference type="Proteomes" id="UP001595699">
    <property type="component" value="Unassembled WGS sequence"/>
</dbReference>
<evidence type="ECO:0000313" key="6">
    <source>
        <dbReference type="EMBL" id="MFC3760994.1"/>
    </source>
</evidence>
<dbReference type="InterPro" id="IPR027417">
    <property type="entry name" value="P-loop_NTPase"/>
</dbReference>
<reference evidence="7" key="1">
    <citation type="journal article" date="2019" name="Int. J. Syst. Evol. Microbiol.">
        <title>The Global Catalogue of Microorganisms (GCM) 10K type strain sequencing project: providing services to taxonomists for standard genome sequencing and annotation.</title>
        <authorList>
            <consortium name="The Broad Institute Genomics Platform"/>
            <consortium name="The Broad Institute Genome Sequencing Center for Infectious Disease"/>
            <person name="Wu L."/>
            <person name="Ma J."/>
        </authorList>
    </citation>
    <scope>NUCLEOTIDE SEQUENCE [LARGE SCALE GENOMIC DNA]</scope>
    <source>
        <strain evidence="7">CGMCC 4.7241</strain>
    </source>
</reference>
<dbReference type="Pfam" id="PF08352">
    <property type="entry name" value="oligo_HPY"/>
    <property type="match status" value="1"/>
</dbReference>
<dbReference type="EMBL" id="JBHRZH010000006">
    <property type="protein sequence ID" value="MFC3760994.1"/>
    <property type="molecule type" value="Genomic_DNA"/>
</dbReference>
<keyword evidence="3 6" id="KW-0067">ATP-binding</keyword>
<comment type="caution">
    <text evidence="6">The sequence shown here is derived from an EMBL/GenBank/DDBJ whole genome shotgun (WGS) entry which is preliminary data.</text>
</comment>
<feature type="region of interest" description="Disordered" evidence="4">
    <location>
        <begin position="272"/>
        <end position="291"/>
    </location>
</feature>
<dbReference type="InterPro" id="IPR013563">
    <property type="entry name" value="Oligopep_ABC_C"/>
</dbReference>
<evidence type="ECO:0000256" key="1">
    <source>
        <dbReference type="ARBA" id="ARBA00022448"/>
    </source>
</evidence>
<dbReference type="CDD" id="cd03257">
    <property type="entry name" value="ABC_NikE_OppD_transporters"/>
    <property type="match status" value="1"/>
</dbReference>
<dbReference type="InterPro" id="IPR017871">
    <property type="entry name" value="ABC_transporter-like_CS"/>
</dbReference>
<dbReference type="InterPro" id="IPR003439">
    <property type="entry name" value="ABC_transporter-like_ATP-bd"/>
</dbReference>
<name>A0ABV7Y9E6_9ACTN</name>
<proteinExistence type="predicted"/>
<dbReference type="SUPFAM" id="SSF52540">
    <property type="entry name" value="P-loop containing nucleoside triphosphate hydrolases"/>
    <property type="match status" value="1"/>
</dbReference>
<evidence type="ECO:0000259" key="5">
    <source>
        <dbReference type="PROSITE" id="PS50893"/>
    </source>
</evidence>
<dbReference type="PANTHER" id="PTHR43230">
    <property type="entry name" value="ABC-TYPE DIPEPTIDE/OLIGOPEPTIDE TRANSPORT SYSTEM, ATPASE COMPONENT"/>
    <property type="match status" value="1"/>
</dbReference>
<evidence type="ECO:0000256" key="2">
    <source>
        <dbReference type="ARBA" id="ARBA00022741"/>
    </source>
</evidence>
<sequence>MPRPAPPQASPRRPRIGAGRPLLEADLATQVYDSRGQRRNVALSELSFSISGDHPSFTAVVGESGSGKTTMARALLGMQEPTSGEIRFNGKNVYKLKGADQLEFRREVQAIFQDPFEVYNPFYKVDHLLTVPIRKFRLARSRADAGNLIESALRDVGLEPKDTLGRYPHQLSGGQRQRLTVARGLLIRPRLIIADEPVSMVDASLRKTILGTLEQLNDEFGISFVYITHDLATAYQVSENIIVLYKGLVVEAGEVGRVIKQPEHPYTQLLVSSVPEPDPTRPWSGEMPEGNKKVSTAAATGTGCAFADRCPHVMPICVKERPPLYRTHDEQAAACFLYQETPRVVTGDVSQTFQPFQGKEQPSAKEE</sequence>
<dbReference type="PANTHER" id="PTHR43230:SF3">
    <property type="entry name" value="ABC-TYPE DIPEPTIDE_OLIGOPEPTIDE TRANSPORT SYSTEM, ATPASE COMPONENT"/>
    <property type="match status" value="1"/>
</dbReference>
<evidence type="ECO:0000256" key="4">
    <source>
        <dbReference type="SAM" id="MobiDB-lite"/>
    </source>
</evidence>